<name>A0A1Z3HM09_9CYAN</name>
<evidence type="ECO:0000313" key="2">
    <source>
        <dbReference type="EMBL" id="ASC71330.1"/>
    </source>
</evidence>
<dbReference type="AlphaFoldDB" id="A0A1Z3HM09"/>
<reference evidence="2 3" key="1">
    <citation type="journal article" date="2016" name="Biochim. Biophys. Acta">
        <title>Characterization of red-shifted phycobilisomes isolated from the chlorophyll f-containing cyanobacterium Halomicronema hongdechloris.</title>
        <authorList>
            <person name="Li Y."/>
            <person name="Lin Y."/>
            <person name="Garvey C.J."/>
            <person name="Birch D."/>
            <person name="Corkery R.W."/>
            <person name="Loughlin P.C."/>
            <person name="Scheer H."/>
            <person name="Willows R.D."/>
            <person name="Chen M."/>
        </authorList>
    </citation>
    <scope>NUCLEOTIDE SEQUENCE [LARGE SCALE GENOMIC DNA]</scope>
    <source>
        <strain evidence="2 3">C2206</strain>
    </source>
</reference>
<proteinExistence type="predicted"/>
<protein>
    <submittedName>
        <fullName evidence="2">Uncharacterized protein</fullName>
    </submittedName>
</protein>
<feature type="chain" id="PRO_5013119936" evidence="1">
    <location>
        <begin position="21"/>
        <end position="191"/>
    </location>
</feature>
<dbReference type="Proteomes" id="UP000191901">
    <property type="component" value="Chromosome"/>
</dbReference>
<organism evidence="2 3">
    <name type="scientific">Halomicronema hongdechloris C2206</name>
    <dbReference type="NCBI Taxonomy" id="1641165"/>
    <lineage>
        <taxon>Bacteria</taxon>
        <taxon>Bacillati</taxon>
        <taxon>Cyanobacteriota</taxon>
        <taxon>Cyanophyceae</taxon>
        <taxon>Nodosilineales</taxon>
        <taxon>Nodosilineaceae</taxon>
        <taxon>Halomicronema</taxon>
    </lineage>
</organism>
<keyword evidence="3" id="KW-1185">Reference proteome</keyword>
<dbReference type="RefSeq" id="WP_080812637.1">
    <property type="nucleotide sequence ID" value="NZ_CP021983.2"/>
</dbReference>
<dbReference type="EMBL" id="CP021983">
    <property type="protein sequence ID" value="ASC71330.1"/>
    <property type="molecule type" value="Genomic_DNA"/>
</dbReference>
<dbReference type="KEGG" id="hhg:XM38_022820"/>
<keyword evidence="1" id="KW-0732">Signal</keyword>
<sequence>MISLLVALSSSLPAPSLAQAENPCQNTDTVLPAEDTRRLTLEQFGVALSIPANYRAILRNDGSVQVVDPGTYNLIRCQIQGGDLLGRGFSELVIRQVDAAAEDSLETVVRDAVYAEAPGPRPSSCISPYPLQGQQGYLVQTPTGRHAEFWLHPPNTSTITVLETSCDCQGMVDRLIEVLETTELLAASASP</sequence>
<dbReference type="OrthoDB" id="574187at2"/>
<evidence type="ECO:0000256" key="1">
    <source>
        <dbReference type="SAM" id="SignalP"/>
    </source>
</evidence>
<dbReference type="STRING" id="1641165.XM38_21735"/>
<evidence type="ECO:0000313" key="3">
    <source>
        <dbReference type="Proteomes" id="UP000191901"/>
    </source>
</evidence>
<feature type="signal peptide" evidence="1">
    <location>
        <begin position="1"/>
        <end position="20"/>
    </location>
</feature>
<accession>A0A1Z3HM09</accession>
<gene>
    <name evidence="2" type="ORF">XM38_022820</name>
</gene>